<evidence type="ECO:0000256" key="6">
    <source>
        <dbReference type="SAM" id="MobiDB-lite"/>
    </source>
</evidence>
<feature type="transmembrane region" description="Helical" evidence="7">
    <location>
        <begin position="53"/>
        <end position="74"/>
    </location>
</feature>
<accession>A0AA48L5P2</accession>
<evidence type="ECO:0000259" key="8">
    <source>
        <dbReference type="PROSITE" id="PS50850"/>
    </source>
</evidence>
<feature type="transmembrane region" description="Helical" evidence="7">
    <location>
        <begin position="324"/>
        <end position="344"/>
    </location>
</feature>
<feature type="transmembrane region" description="Helical" evidence="7">
    <location>
        <begin position="356"/>
        <end position="375"/>
    </location>
</feature>
<keyword evidence="5 7" id="KW-0472">Membrane</keyword>
<comment type="subcellular location">
    <subcellularLocation>
        <location evidence="1">Membrane</location>
        <topology evidence="1">Multi-pass membrane protein</topology>
    </subcellularLocation>
</comment>
<dbReference type="Proteomes" id="UP001233271">
    <property type="component" value="Chromosome 5"/>
</dbReference>
<keyword evidence="4 7" id="KW-1133">Transmembrane helix</keyword>
<dbReference type="Pfam" id="PF07690">
    <property type="entry name" value="MFS_1"/>
    <property type="match status" value="1"/>
</dbReference>
<feature type="transmembrane region" description="Helical" evidence="7">
    <location>
        <begin position="99"/>
        <end position="118"/>
    </location>
</feature>
<feature type="transmembrane region" description="Helical" evidence="7">
    <location>
        <begin position="646"/>
        <end position="665"/>
    </location>
</feature>
<evidence type="ECO:0000313" key="9">
    <source>
        <dbReference type="EMBL" id="BEI92383.1"/>
    </source>
</evidence>
<dbReference type="EMBL" id="AP028216">
    <property type="protein sequence ID" value="BEI92383.1"/>
    <property type="molecule type" value="Genomic_DNA"/>
</dbReference>
<dbReference type="Pfam" id="PF20238">
    <property type="entry name" value="BIM1-like_dom"/>
    <property type="match status" value="1"/>
</dbReference>
<dbReference type="InterPro" id="IPR011701">
    <property type="entry name" value="MFS"/>
</dbReference>
<dbReference type="GO" id="GO:0016020">
    <property type="term" value="C:membrane"/>
    <property type="evidence" value="ECO:0007669"/>
    <property type="project" value="UniProtKB-SubCell"/>
</dbReference>
<feature type="transmembrane region" description="Helical" evidence="7">
    <location>
        <begin position="387"/>
        <end position="409"/>
    </location>
</feature>
<dbReference type="GO" id="GO:0022857">
    <property type="term" value="F:transmembrane transporter activity"/>
    <property type="evidence" value="ECO:0007669"/>
    <property type="project" value="InterPro"/>
</dbReference>
<keyword evidence="10" id="KW-1185">Reference proteome</keyword>
<feature type="domain" description="Major facilitator superfamily (MFS) profile" evidence="8">
    <location>
        <begin position="61"/>
        <end position="482"/>
    </location>
</feature>
<evidence type="ECO:0000256" key="5">
    <source>
        <dbReference type="ARBA" id="ARBA00023136"/>
    </source>
</evidence>
<evidence type="ECO:0000256" key="3">
    <source>
        <dbReference type="ARBA" id="ARBA00022692"/>
    </source>
</evidence>
<feature type="transmembrane region" description="Helical" evidence="7">
    <location>
        <begin position="190"/>
        <end position="210"/>
    </location>
</feature>
<keyword evidence="3 7" id="KW-0812">Transmembrane</keyword>
<dbReference type="AlphaFoldDB" id="A0AA48L5P2"/>
<dbReference type="FunFam" id="1.20.1250.20:FF:000013">
    <property type="entry name" value="MFS general substrate transporter"/>
    <property type="match status" value="1"/>
</dbReference>
<dbReference type="Gene3D" id="1.20.1250.20">
    <property type="entry name" value="MFS general substrate transporter like domains"/>
    <property type="match status" value="2"/>
</dbReference>
<evidence type="ECO:0000256" key="2">
    <source>
        <dbReference type="ARBA" id="ARBA00022448"/>
    </source>
</evidence>
<protein>
    <recommendedName>
        <fullName evidence="8">Major facilitator superfamily (MFS) profile domain-containing protein</fullName>
    </recommendedName>
</protein>
<evidence type="ECO:0000256" key="1">
    <source>
        <dbReference type="ARBA" id="ARBA00004141"/>
    </source>
</evidence>
<evidence type="ECO:0000313" key="10">
    <source>
        <dbReference type="Proteomes" id="UP001233271"/>
    </source>
</evidence>
<dbReference type="KEGG" id="ccac:CcaHIS019_0500110"/>
<name>A0AA48L5P2_9TREE</name>
<sequence>MVTTKWRQQQRQRESMTSDFSDKDTDEKREFNHVDEAKEDTMVEYTPVEERKLVWKLDLILIPFAMMLYMSAYLDRGNLGNARLMGLESDTLENSDTNYSIALVCFYISYIVFAIPGTLASKYMLPSTSLAIGCALWSIAATCMTATFNPAGVFVCRLFVGLGEAMFGQAVALLFSFWYTKPELAKRVGIFISAGSLAGAFGGLIAFGINSIPNAKIHQWRVLFLIEGLPGLILAAAVYLYLPTYPDAKSRYLSDRDREVAAARMAKESTNEGHNGIDKRALKRAFSDWKVYVVAFMYMSMNVNLSSVGGFLPTIVKGLGYTAARAQLFTVPPYAVALAVTVIVSTISDRLQSRGVPLALTYCIGVAGWGILLGLDAASKSSSVLGARYFGVICVVAPAYATIPLQLSWVASNSPAQTQRAVALGMLNTIGQCGSIVGSFIFPSKEGPQYIPGVAVNIAFQCFGATVAILMTLYYRFENGRRDRLEGGRPEDSSNLNVQEDFDRAKGFRHTSTVAGKSYEFKTYGEYTVADLSAGHYCANGPDFAAQGFKAGDKATLIVVYQADGSPGKGFNKRWNFQCADVKLVDNWNQPEGFMCGNYYATNETHVKAADKAMEFTISPSLQPNAGQGGRPAAVLAKMEPSKASGIGAGVTAGVFLLAIGALWATGFMRFGRKKSVAIRDDASSASSVSIKQVRN</sequence>
<feature type="compositionally biased region" description="Polar residues" evidence="6">
    <location>
        <begin position="1"/>
        <end position="10"/>
    </location>
</feature>
<keyword evidence="2" id="KW-0813">Transport</keyword>
<feature type="transmembrane region" description="Helical" evidence="7">
    <location>
        <begin position="158"/>
        <end position="178"/>
    </location>
</feature>
<dbReference type="PROSITE" id="PS50850">
    <property type="entry name" value="MFS"/>
    <property type="match status" value="1"/>
</dbReference>
<evidence type="ECO:0000256" key="7">
    <source>
        <dbReference type="SAM" id="Phobius"/>
    </source>
</evidence>
<feature type="transmembrane region" description="Helical" evidence="7">
    <location>
        <begin position="421"/>
        <end position="442"/>
    </location>
</feature>
<dbReference type="RefSeq" id="XP_060457648.1">
    <property type="nucleotide sequence ID" value="XM_060601124.1"/>
</dbReference>
<feature type="transmembrane region" description="Helical" evidence="7">
    <location>
        <begin position="289"/>
        <end position="312"/>
    </location>
</feature>
<gene>
    <name evidence="9" type="ORF">CcaverHIS019_0500110</name>
</gene>
<dbReference type="PANTHER" id="PTHR43791">
    <property type="entry name" value="PERMEASE-RELATED"/>
    <property type="match status" value="1"/>
</dbReference>
<feature type="compositionally biased region" description="Basic and acidic residues" evidence="6">
    <location>
        <begin position="11"/>
        <end position="28"/>
    </location>
</feature>
<evidence type="ECO:0000256" key="4">
    <source>
        <dbReference type="ARBA" id="ARBA00022989"/>
    </source>
</evidence>
<dbReference type="InterPro" id="IPR020846">
    <property type="entry name" value="MFS_dom"/>
</dbReference>
<feature type="transmembrane region" description="Helical" evidence="7">
    <location>
        <begin position="454"/>
        <end position="475"/>
    </location>
</feature>
<dbReference type="SUPFAM" id="SSF103473">
    <property type="entry name" value="MFS general substrate transporter"/>
    <property type="match status" value="1"/>
</dbReference>
<proteinExistence type="predicted"/>
<feature type="transmembrane region" description="Helical" evidence="7">
    <location>
        <begin position="130"/>
        <end position="152"/>
    </location>
</feature>
<reference evidence="9" key="1">
    <citation type="journal article" date="2023" name="BMC Genomics">
        <title>Chromosome-level genome assemblies of Cutaneotrichosporon spp. (Trichosporonales, Basidiomycota) reveal imbalanced evolution between nucleotide sequences and chromosome synteny.</title>
        <authorList>
            <person name="Kobayashi Y."/>
            <person name="Kayamori A."/>
            <person name="Aoki K."/>
            <person name="Shiwa Y."/>
            <person name="Matsutani M."/>
            <person name="Fujita N."/>
            <person name="Sugita T."/>
            <person name="Iwasaki W."/>
            <person name="Tanaka N."/>
            <person name="Takashima M."/>
        </authorList>
    </citation>
    <scope>NUCLEOTIDE SEQUENCE</scope>
    <source>
        <strain evidence="9">HIS019</strain>
    </source>
</reference>
<organism evidence="9 10">
    <name type="scientific">Cutaneotrichosporon cavernicola</name>
    <dbReference type="NCBI Taxonomy" id="279322"/>
    <lineage>
        <taxon>Eukaryota</taxon>
        <taxon>Fungi</taxon>
        <taxon>Dikarya</taxon>
        <taxon>Basidiomycota</taxon>
        <taxon>Agaricomycotina</taxon>
        <taxon>Tremellomycetes</taxon>
        <taxon>Trichosporonales</taxon>
        <taxon>Trichosporonaceae</taxon>
        <taxon>Cutaneotrichosporon</taxon>
    </lineage>
</organism>
<dbReference type="PANTHER" id="PTHR43791:SF36">
    <property type="entry name" value="TRANSPORTER, PUTATIVE (AFU_ORTHOLOGUE AFUA_6G08340)-RELATED"/>
    <property type="match status" value="1"/>
</dbReference>
<dbReference type="InterPro" id="IPR046530">
    <property type="entry name" value="BIM1-like_dom"/>
</dbReference>
<feature type="region of interest" description="Disordered" evidence="6">
    <location>
        <begin position="1"/>
        <end position="28"/>
    </location>
</feature>
<feature type="transmembrane region" description="Helical" evidence="7">
    <location>
        <begin position="222"/>
        <end position="242"/>
    </location>
</feature>
<dbReference type="GeneID" id="85496253"/>
<dbReference type="InterPro" id="IPR036259">
    <property type="entry name" value="MFS_trans_sf"/>
</dbReference>